<dbReference type="EMBL" id="JXRR01000022">
    <property type="protein sequence ID" value="KIL43181.1"/>
    <property type="molecule type" value="Genomic_DNA"/>
</dbReference>
<dbReference type="InterPro" id="IPR036388">
    <property type="entry name" value="WH-like_DNA-bd_sf"/>
</dbReference>
<dbReference type="GO" id="GO:0006950">
    <property type="term" value="P:response to stress"/>
    <property type="evidence" value="ECO:0007669"/>
    <property type="project" value="TreeGrafter"/>
</dbReference>
<dbReference type="CDD" id="cd00090">
    <property type="entry name" value="HTH_ARSR"/>
    <property type="match status" value="1"/>
</dbReference>
<accession>A0A0C2VF72</accession>
<evidence type="ECO:0000313" key="5">
    <source>
        <dbReference type="EMBL" id="KIL43181.1"/>
    </source>
</evidence>
<dbReference type="InterPro" id="IPR011991">
    <property type="entry name" value="ArsR-like_HTH"/>
</dbReference>
<dbReference type="PANTHER" id="PTHR33164:SF89">
    <property type="entry name" value="MARR FAMILY REGULATORY PROTEIN"/>
    <property type="match status" value="1"/>
</dbReference>
<reference evidence="5 6" key="1">
    <citation type="submission" date="2015-01" db="EMBL/GenBank/DDBJ databases">
        <title>Jeotgalibacillus campisalis genome sequencing.</title>
        <authorList>
            <person name="Goh K.M."/>
            <person name="Chan K.-G."/>
            <person name="Yaakop A.S."/>
            <person name="Ee R."/>
            <person name="Gan H.M."/>
            <person name="Chan C.S."/>
        </authorList>
    </citation>
    <scope>NUCLEOTIDE SEQUENCE [LARGE SCALE GENOMIC DNA]</scope>
    <source>
        <strain evidence="5 6">SF-57</strain>
    </source>
</reference>
<dbReference type="OrthoDB" id="2376601at2"/>
<dbReference type="Proteomes" id="UP000031972">
    <property type="component" value="Unassembled WGS sequence"/>
</dbReference>
<dbReference type="PROSITE" id="PS50995">
    <property type="entry name" value="HTH_MARR_2"/>
    <property type="match status" value="1"/>
</dbReference>
<sequence>MGTTNQLNQYWTDIYFHLHYPHKEKISHQVVRILQLVDKIDGVGVNDIASHIQVSQNTASEHVKRIIEKKLLTKERDSLDERKVVLRLTDLGRDVLHRNTSLDEEKLQHVIDGLEDSEKELVEKAFQLLSERAKSCSLS</sequence>
<keyword evidence="6" id="KW-1185">Reference proteome</keyword>
<name>A0A0C2VF72_9BACL</name>
<evidence type="ECO:0000313" key="6">
    <source>
        <dbReference type="Proteomes" id="UP000031972"/>
    </source>
</evidence>
<dbReference type="SUPFAM" id="SSF46785">
    <property type="entry name" value="Winged helix' DNA-binding domain"/>
    <property type="match status" value="1"/>
</dbReference>
<organism evidence="5 6">
    <name type="scientific">Jeotgalibacillus campisalis</name>
    <dbReference type="NCBI Taxonomy" id="220754"/>
    <lineage>
        <taxon>Bacteria</taxon>
        <taxon>Bacillati</taxon>
        <taxon>Bacillota</taxon>
        <taxon>Bacilli</taxon>
        <taxon>Bacillales</taxon>
        <taxon>Caryophanaceae</taxon>
        <taxon>Jeotgalibacillus</taxon>
    </lineage>
</organism>
<dbReference type="PANTHER" id="PTHR33164">
    <property type="entry name" value="TRANSCRIPTIONAL REGULATOR, MARR FAMILY"/>
    <property type="match status" value="1"/>
</dbReference>
<dbReference type="InterPro" id="IPR036390">
    <property type="entry name" value="WH_DNA-bd_sf"/>
</dbReference>
<dbReference type="GO" id="GO:0003677">
    <property type="term" value="F:DNA binding"/>
    <property type="evidence" value="ECO:0007669"/>
    <property type="project" value="UniProtKB-KW"/>
</dbReference>
<dbReference type="Gene3D" id="1.10.10.10">
    <property type="entry name" value="Winged helix-like DNA-binding domain superfamily/Winged helix DNA-binding domain"/>
    <property type="match status" value="1"/>
</dbReference>
<dbReference type="Pfam" id="PF22381">
    <property type="entry name" value="Staph_reg_Sar_Rot"/>
    <property type="match status" value="1"/>
</dbReference>
<evidence type="ECO:0000256" key="3">
    <source>
        <dbReference type="ARBA" id="ARBA00023163"/>
    </source>
</evidence>
<protein>
    <submittedName>
        <fullName evidence="5">MarR family transcriptional regulator</fullName>
    </submittedName>
</protein>
<dbReference type="InterPro" id="IPR039422">
    <property type="entry name" value="MarR/SlyA-like"/>
</dbReference>
<dbReference type="InterPro" id="IPR055166">
    <property type="entry name" value="Transc_reg_Sar_Rot_HTH"/>
</dbReference>
<gene>
    <name evidence="5" type="ORF">KR50_35840</name>
</gene>
<dbReference type="RefSeq" id="WP_041061511.1">
    <property type="nucleotide sequence ID" value="NZ_JXRR01000022.1"/>
</dbReference>
<feature type="domain" description="HTH marR-type" evidence="4">
    <location>
        <begin position="1"/>
        <end position="131"/>
    </location>
</feature>
<proteinExistence type="predicted"/>
<evidence type="ECO:0000259" key="4">
    <source>
        <dbReference type="PROSITE" id="PS50995"/>
    </source>
</evidence>
<evidence type="ECO:0000256" key="2">
    <source>
        <dbReference type="ARBA" id="ARBA00023125"/>
    </source>
</evidence>
<dbReference type="InterPro" id="IPR000835">
    <property type="entry name" value="HTH_MarR-typ"/>
</dbReference>
<keyword evidence="3" id="KW-0804">Transcription</keyword>
<keyword evidence="2" id="KW-0238">DNA-binding</keyword>
<dbReference type="SMART" id="SM00347">
    <property type="entry name" value="HTH_MARR"/>
    <property type="match status" value="1"/>
</dbReference>
<dbReference type="PATRIC" id="fig|220754.4.peg.3596"/>
<dbReference type="AlphaFoldDB" id="A0A0C2VF72"/>
<dbReference type="GO" id="GO:0003700">
    <property type="term" value="F:DNA-binding transcription factor activity"/>
    <property type="evidence" value="ECO:0007669"/>
    <property type="project" value="InterPro"/>
</dbReference>
<comment type="caution">
    <text evidence="5">The sequence shown here is derived from an EMBL/GenBank/DDBJ whole genome shotgun (WGS) entry which is preliminary data.</text>
</comment>
<evidence type="ECO:0000256" key="1">
    <source>
        <dbReference type="ARBA" id="ARBA00023015"/>
    </source>
</evidence>
<keyword evidence="1" id="KW-0805">Transcription regulation</keyword>